<dbReference type="Gene3D" id="3.30.2320.80">
    <property type="match status" value="1"/>
</dbReference>
<accession>A0A897N3X0</accession>
<feature type="binding site" evidence="5">
    <location>
        <position position="75"/>
    </location>
    <ligand>
        <name>Zn(2+)</name>
        <dbReference type="ChEBI" id="CHEBI:29105"/>
    </ligand>
</feature>
<dbReference type="GeneID" id="68855037"/>
<dbReference type="PROSITE" id="PS01249">
    <property type="entry name" value="HYPA"/>
    <property type="match status" value="1"/>
</dbReference>
<feature type="binding site" evidence="5">
    <location>
        <position position="2"/>
    </location>
    <ligand>
        <name>Ni(2+)</name>
        <dbReference type="ChEBI" id="CHEBI:49786"/>
    </ligand>
</feature>
<feature type="binding site" evidence="5">
    <location>
        <position position="96"/>
    </location>
    <ligand>
        <name>Zn(2+)</name>
        <dbReference type="ChEBI" id="CHEBI:29105"/>
    </ligand>
</feature>
<feature type="binding site" evidence="5">
    <location>
        <position position="99"/>
    </location>
    <ligand>
        <name>Zn(2+)</name>
        <dbReference type="ChEBI" id="CHEBI:29105"/>
    </ligand>
</feature>
<dbReference type="AlphaFoldDB" id="A0A897N3X0"/>
<dbReference type="GO" id="GO:0008270">
    <property type="term" value="F:zinc ion binding"/>
    <property type="evidence" value="ECO:0007669"/>
    <property type="project" value="UniProtKB-UniRule"/>
</dbReference>
<dbReference type="PANTHER" id="PTHR34535:SF3">
    <property type="entry name" value="HYDROGENASE MATURATION FACTOR HYPA"/>
    <property type="match status" value="1"/>
</dbReference>
<dbReference type="PIRSF" id="PIRSF004761">
    <property type="entry name" value="Hydrgn_mat_HypA"/>
    <property type="match status" value="1"/>
</dbReference>
<comment type="function">
    <text evidence="5">Involved in the maturation of [NiFe] hydrogenases. Required for nickel insertion into the metal center of the hydrogenase.</text>
</comment>
<evidence type="ECO:0000256" key="5">
    <source>
        <dbReference type="HAMAP-Rule" id="MF_00213"/>
    </source>
</evidence>
<feature type="compositionally biased region" description="Acidic residues" evidence="6">
    <location>
        <begin position="122"/>
        <end position="134"/>
    </location>
</feature>
<evidence type="ECO:0000313" key="7">
    <source>
        <dbReference type="EMBL" id="QSG05779.1"/>
    </source>
</evidence>
<reference evidence="7" key="1">
    <citation type="submission" date="2020-11" db="EMBL/GenBank/DDBJ databases">
        <title>Carbohydrate-dependent, anaerobic sulfur respiration: A novel catabolism in halophilic archaea.</title>
        <authorList>
            <person name="Sorokin D.Y."/>
            <person name="Messina E."/>
            <person name="Smedile F."/>
            <person name="La Cono V."/>
            <person name="Hallsworth J.E."/>
            <person name="Yakimov M.M."/>
        </authorList>
    </citation>
    <scope>NUCLEOTIDE SEQUENCE</scope>
    <source>
        <strain evidence="7">HSR12-1</strain>
    </source>
</reference>
<dbReference type="PANTHER" id="PTHR34535">
    <property type="entry name" value="HYDROGENASE MATURATION FACTOR HYPA"/>
    <property type="match status" value="1"/>
</dbReference>
<dbReference type="GO" id="GO:0016151">
    <property type="term" value="F:nickel cation binding"/>
    <property type="evidence" value="ECO:0007669"/>
    <property type="project" value="UniProtKB-UniRule"/>
</dbReference>
<dbReference type="HAMAP" id="MF_00213">
    <property type="entry name" value="HypA_HybF"/>
    <property type="match status" value="1"/>
</dbReference>
<comment type="similarity">
    <text evidence="1 5">Belongs to the HypA/HybF family.</text>
</comment>
<evidence type="ECO:0000256" key="2">
    <source>
        <dbReference type="ARBA" id="ARBA00022596"/>
    </source>
</evidence>
<evidence type="ECO:0000313" key="8">
    <source>
        <dbReference type="Proteomes" id="UP000663525"/>
    </source>
</evidence>
<keyword evidence="4 5" id="KW-0862">Zinc</keyword>
<keyword evidence="3 5" id="KW-0479">Metal-binding</keyword>
<name>A0A897N3X0_9EURY</name>
<sequence length="142" mass="15158">MHEFSIAAQILDTAREHAEEEGASHVTRLEIEVGEASHVNPRQLETCMDAAKTDTIAAQATVEIETAAPYAECACGWSGEPDVAENALVYAPDLTCPSCGERIDLTGGDSCRLMSLTVSDEPPTDDVSDTDEPDEHTPSEPV</sequence>
<evidence type="ECO:0000256" key="4">
    <source>
        <dbReference type="ARBA" id="ARBA00022833"/>
    </source>
</evidence>
<evidence type="ECO:0000256" key="3">
    <source>
        <dbReference type="ARBA" id="ARBA00022723"/>
    </source>
</evidence>
<dbReference type="Proteomes" id="UP000663525">
    <property type="component" value="Chromosome"/>
</dbReference>
<dbReference type="InterPro" id="IPR020538">
    <property type="entry name" value="Hydgase_Ni_incorp_HypA/HybF_CS"/>
</dbReference>
<protein>
    <recommendedName>
        <fullName evidence="5">Hydrogenase maturation factor HypA</fullName>
    </recommendedName>
</protein>
<dbReference type="EMBL" id="CP064787">
    <property type="protein sequence ID" value="QSG05779.1"/>
    <property type="molecule type" value="Genomic_DNA"/>
</dbReference>
<dbReference type="RefSeq" id="WP_229115585.1">
    <property type="nucleotide sequence ID" value="NZ_CP064787.1"/>
</dbReference>
<keyword evidence="2 5" id="KW-0533">Nickel</keyword>
<feature type="region of interest" description="Disordered" evidence="6">
    <location>
        <begin position="114"/>
        <end position="142"/>
    </location>
</feature>
<organism evidence="7 8">
    <name type="scientific">Halapricum desulfuricans</name>
    <dbReference type="NCBI Taxonomy" id="2841257"/>
    <lineage>
        <taxon>Archaea</taxon>
        <taxon>Methanobacteriati</taxon>
        <taxon>Methanobacteriota</taxon>
        <taxon>Stenosarchaea group</taxon>
        <taxon>Halobacteria</taxon>
        <taxon>Halobacteriales</taxon>
        <taxon>Haloarculaceae</taxon>
        <taxon>Halapricum</taxon>
    </lineage>
</organism>
<proteinExistence type="inferred from homology"/>
<gene>
    <name evidence="7" type="primary">hybF</name>
    <name evidence="5" type="synonym">hypA</name>
    <name evidence="7" type="ORF">HSR121_1436</name>
</gene>
<dbReference type="GO" id="GO:0051604">
    <property type="term" value="P:protein maturation"/>
    <property type="evidence" value="ECO:0007669"/>
    <property type="project" value="InterPro"/>
</dbReference>
<dbReference type="Pfam" id="PF01155">
    <property type="entry name" value="HypA"/>
    <property type="match status" value="1"/>
</dbReference>
<evidence type="ECO:0000256" key="6">
    <source>
        <dbReference type="SAM" id="MobiDB-lite"/>
    </source>
</evidence>
<dbReference type="InterPro" id="IPR000688">
    <property type="entry name" value="HypA/HybF"/>
</dbReference>
<evidence type="ECO:0000256" key="1">
    <source>
        <dbReference type="ARBA" id="ARBA00010748"/>
    </source>
</evidence>
<feature type="binding site" evidence="5">
    <location>
        <position position="73"/>
    </location>
    <ligand>
        <name>Zn(2+)</name>
        <dbReference type="ChEBI" id="CHEBI:29105"/>
    </ligand>
</feature>